<evidence type="ECO:0000313" key="2">
    <source>
        <dbReference type="Proteomes" id="UP000708208"/>
    </source>
</evidence>
<evidence type="ECO:0000313" key="1">
    <source>
        <dbReference type="EMBL" id="CAG7829074.1"/>
    </source>
</evidence>
<dbReference type="OrthoDB" id="7698561at2759"/>
<proteinExistence type="predicted"/>
<keyword evidence="2" id="KW-1185">Reference proteome</keyword>
<accession>A0A8J2LA62</accession>
<gene>
    <name evidence="1" type="ORF">AFUS01_LOCUS38958</name>
</gene>
<dbReference type="InterPro" id="IPR008042">
    <property type="entry name" value="Retrotrans_Pao"/>
</dbReference>
<dbReference type="AlphaFoldDB" id="A0A8J2LA62"/>
<name>A0A8J2LA62_9HEXA</name>
<organism evidence="1 2">
    <name type="scientific">Allacma fusca</name>
    <dbReference type="NCBI Taxonomy" id="39272"/>
    <lineage>
        <taxon>Eukaryota</taxon>
        <taxon>Metazoa</taxon>
        <taxon>Ecdysozoa</taxon>
        <taxon>Arthropoda</taxon>
        <taxon>Hexapoda</taxon>
        <taxon>Collembola</taxon>
        <taxon>Symphypleona</taxon>
        <taxon>Sminthuridae</taxon>
        <taxon>Allacma</taxon>
    </lineage>
</organism>
<dbReference type="PANTHER" id="PTHR47331">
    <property type="entry name" value="PHD-TYPE DOMAIN-CONTAINING PROTEIN"/>
    <property type="match status" value="1"/>
</dbReference>
<dbReference type="Pfam" id="PF05380">
    <property type="entry name" value="Peptidase_A17"/>
    <property type="match status" value="1"/>
</dbReference>
<reference evidence="1" key="1">
    <citation type="submission" date="2021-06" db="EMBL/GenBank/DDBJ databases">
        <authorList>
            <person name="Hodson N. C."/>
            <person name="Mongue J. A."/>
            <person name="Jaron S. K."/>
        </authorList>
    </citation>
    <scope>NUCLEOTIDE SEQUENCE</scope>
</reference>
<protein>
    <submittedName>
        <fullName evidence="1">Uncharacterized protein</fullName>
    </submittedName>
</protein>
<dbReference type="EMBL" id="CAJVCH010550026">
    <property type="protein sequence ID" value="CAG7829074.1"/>
    <property type="molecule type" value="Genomic_DNA"/>
</dbReference>
<comment type="caution">
    <text evidence="1">The sequence shown here is derived from an EMBL/GenBank/DDBJ whole genome shotgun (WGS) entry which is preliminary data.</text>
</comment>
<sequence>MPILEYKCLTVTYGTACAPFLATQTLCQLACDEGSQFPLAAQVLENDTYVDDIATGENSVDSALELYNQLHNLTQRGKFQLSKWVSNSEQVMQSVPIEHRGNQTPIDIESESCTKTLGLQWHPVTDSYAFKVEPLIFVEVITKRAVLSDTAKLFDPLGLLCPVTILPKLFMQVLWKENLGWDEQIRSDILLDWITYRKKLSLIESLRISRCAIAPDQAKLELHGFSDASERAYAAAVYGKSITLSGHVDVKLLTAKSRVAPLTSVSLPRFKHCSSLDQIP</sequence>
<dbReference type="Proteomes" id="UP000708208">
    <property type="component" value="Unassembled WGS sequence"/>
</dbReference>